<evidence type="ECO:0000313" key="2">
    <source>
        <dbReference type="EMBL" id="ALL63341.1"/>
    </source>
</evidence>
<evidence type="ECO:0000256" key="1">
    <source>
        <dbReference type="SAM" id="MobiDB-lite"/>
    </source>
</evidence>
<dbReference type="EMBL" id="CP012746">
    <property type="protein sequence ID" value="ALL63341.1"/>
    <property type="molecule type" value="Genomic_DNA"/>
</dbReference>
<proteinExistence type="predicted"/>
<dbReference type="AlphaFoldDB" id="A0A0N7JTD9"/>
<feature type="region of interest" description="Disordered" evidence="1">
    <location>
        <begin position="1"/>
        <end position="23"/>
    </location>
</feature>
<reference evidence="2 3" key="1">
    <citation type="journal article" date="2014" name="Genome Announc.">
        <title>Draft Genome Sequence of the Haloacid-Degrading Burkholderia caribensis Strain MBA4.</title>
        <authorList>
            <person name="Pan Y."/>
            <person name="Kong K.F."/>
            <person name="Tsang J.S."/>
        </authorList>
    </citation>
    <scope>NUCLEOTIDE SEQUENCE [LARGE SCALE GENOMIC DNA]</scope>
    <source>
        <strain evidence="2 3">MBA4</strain>
    </source>
</reference>
<organism evidence="2 3">
    <name type="scientific">Paraburkholderia caribensis MBA4</name>
    <dbReference type="NCBI Taxonomy" id="1323664"/>
    <lineage>
        <taxon>Bacteria</taxon>
        <taxon>Pseudomonadati</taxon>
        <taxon>Pseudomonadota</taxon>
        <taxon>Betaproteobacteria</taxon>
        <taxon>Burkholderiales</taxon>
        <taxon>Burkholderiaceae</taxon>
        <taxon>Paraburkholderia</taxon>
    </lineage>
</organism>
<accession>A0A0N7JTD9</accession>
<protein>
    <submittedName>
        <fullName evidence="2">Uncharacterized protein</fullName>
    </submittedName>
</protein>
<gene>
    <name evidence="2" type="ORF">K788_0008009</name>
</gene>
<name>A0A0N7JTD9_9BURK</name>
<evidence type="ECO:0000313" key="3">
    <source>
        <dbReference type="Proteomes" id="UP000019146"/>
    </source>
</evidence>
<dbReference type="Proteomes" id="UP000019146">
    <property type="component" value="Chromosome 1"/>
</dbReference>
<sequence length="45" mass="4934">MAGRGNAVAHRTFRPSFHPQSRSAPVVLGDHAAKRCHLPTSHAFR</sequence>
<dbReference type="KEGG" id="bcai:K788_0008009"/>